<dbReference type="AlphaFoldDB" id="A0A7G7BHV1"/>
<evidence type="ECO:0000256" key="2">
    <source>
        <dbReference type="ARBA" id="ARBA00001946"/>
    </source>
</evidence>
<evidence type="ECO:0000259" key="7">
    <source>
        <dbReference type="PROSITE" id="PS51462"/>
    </source>
</evidence>
<dbReference type="GO" id="GO:0010945">
    <property type="term" value="F:coenzyme A diphosphatase activity"/>
    <property type="evidence" value="ECO:0007669"/>
    <property type="project" value="InterPro"/>
</dbReference>
<dbReference type="PANTHER" id="PTHR12992">
    <property type="entry name" value="NUDIX HYDROLASE"/>
    <property type="match status" value="1"/>
</dbReference>
<dbReference type="KEGG" id="sfiy:F0344_10065"/>
<evidence type="ECO:0000313" key="9">
    <source>
        <dbReference type="Proteomes" id="UP000515307"/>
    </source>
</evidence>
<dbReference type="Gene3D" id="3.90.79.10">
    <property type="entry name" value="Nucleoside Triphosphate Pyrophosphohydrolase"/>
    <property type="match status" value="1"/>
</dbReference>
<dbReference type="SUPFAM" id="SSF55811">
    <property type="entry name" value="Nudix"/>
    <property type="match status" value="1"/>
</dbReference>
<dbReference type="InterPro" id="IPR015797">
    <property type="entry name" value="NUDIX_hydrolase-like_dom_sf"/>
</dbReference>
<keyword evidence="9" id="KW-1185">Reference proteome</keyword>
<comment type="cofactor">
    <cofactor evidence="2">
        <name>Mg(2+)</name>
        <dbReference type="ChEBI" id="CHEBI:18420"/>
    </cofactor>
</comment>
<evidence type="ECO:0000256" key="6">
    <source>
        <dbReference type="ARBA" id="ARBA00023211"/>
    </source>
</evidence>
<organism evidence="8 9">
    <name type="scientific">Streptomyces finlayi</name>
    <dbReference type="NCBI Taxonomy" id="67296"/>
    <lineage>
        <taxon>Bacteria</taxon>
        <taxon>Bacillati</taxon>
        <taxon>Actinomycetota</taxon>
        <taxon>Actinomycetes</taxon>
        <taxon>Kitasatosporales</taxon>
        <taxon>Streptomycetaceae</taxon>
        <taxon>Streptomyces</taxon>
    </lineage>
</organism>
<dbReference type="InterPro" id="IPR000086">
    <property type="entry name" value="NUDIX_hydrolase_dom"/>
</dbReference>
<dbReference type="GO" id="GO:0046872">
    <property type="term" value="F:metal ion binding"/>
    <property type="evidence" value="ECO:0007669"/>
    <property type="project" value="UniProtKB-KW"/>
</dbReference>
<keyword evidence="5" id="KW-0460">Magnesium</keyword>
<evidence type="ECO:0000256" key="1">
    <source>
        <dbReference type="ARBA" id="ARBA00001936"/>
    </source>
</evidence>
<evidence type="ECO:0000256" key="5">
    <source>
        <dbReference type="ARBA" id="ARBA00022842"/>
    </source>
</evidence>
<comment type="cofactor">
    <cofactor evidence="1">
        <name>Mn(2+)</name>
        <dbReference type="ChEBI" id="CHEBI:29035"/>
    </cofactor>
</comment>
<dbReference type="EMBL" id="CP045702">
    <property type="protein sequence ID" value="QNE74916.1"/>
    <property type="molecule type" value="Genomic_DNA"/>
</dbReference>
<reference evidence="9" key="1">
    <citation type="submission" date="2019-10" db="EMBL/GenBank/DDBJ databases">
        <title>Antimicrobial potential of Antarctic Bacteria.</title>
        <authorList>
            <person name="Benaud N."/>
            <person name="Edwards R.J."/>
            <person name="Ferrari B.C."/>
        </authorList>
    </citation>
    <scope>NUCLEOTIDE SEQUENCE [LARGE SCALE GENOMIC DNA]</scope>
    <source>
        <strain evidence="9">NBSH44</strain>
    </source>
</reference>
<dbReference type="RefSeq" id="WP_185298455.1">
    <property type="nucleotide sequence ID" value="NZ_CP045702.1"/>
</dbReference>
<dbReference type="CDD" id="cd03426">
    <property type="entry name" value="NUDIX_CoAse_Nudt7"/>
    <property type="match status" value="1"/>
</dbReference>
<name>A0A7G7BHV1_9ACTN</name>
<keyword evidence="6" id="KW-0464">Manganese</keyword>
<dbReference type="Proteomes" id="UP000515307">
    <property type="component" value="Chromosome"/>
</dbReference>
<dbReference type="Pfam" id="PF00293">
    <property type="entry name" value="NUDIX"/>
    <property type="match status" value="1"/>
</dbReference>
<evidence type="ECO:0000256" key="3">
    <source>
        <dbReference type="ARBA" id="ARBA00022723"/>
    </source>
</evidence>
<evidence type="ECO:0000313" key="8">
    <source>
        <dbReference type="EMBL" id="QNE74916.1"/>
    </source>
</evidence>
<keyword evidence="4" id="KW-0378">Hydrolase</keyword>
<dbReference type="InterPro" id="IPR045121">
    <property type="entry name" value="CoAse"/>
</dbReference>
<sequence>MAPDTAPAPGPHVPPWLADVAVRAGRDSAPELERYTSPDPASGRSSAVLVLFGAGEDGPDLLFLRRSGALRDHPGQVCFPGGSVGPQDRDPVHTALRETAEETGLDRAAIHVVAALRPLYLAWSGFSVTPVLGWWEGGTVPVGDGGEIVSVHRVPVRDLADPAGRLRVRMTEGYTGPGFLTGELFLWGFTASLVTWLLRLAGWERPWDATRVEELADAKRRYGGVG</sequence>
<dbReference type="PANTHER" id="PTHR12992:SF11">
    <property type="entry name" value="MITOCHONDRIAL COENZYME A DIPHOSPHATASE NUDT8"/>
    <property type="match status" value="1"/>
</dbReference>
<protein>
    <submittedName>
        <fullName evidence="8">NUDIX domain-containing protein</fullName>
    </submittedName>
</protein>
<keyword evidence="3" id="KW-0479">Metal-binding</keyword>
<feature type="domain" description="Nudix hydrolase" evidence="7">
    <location>
        <begin position="41"/>
        <end position="181"/>
    </location>
</feature>
<proteinExistence type="predicted"/>
<dbReference type="PROSITE" id="PS51462">
    <property type="entry name" value="NUDIX"/>
    <property type="match status" value="1"/>
</dbReference>
<accession>A0A7G7BHV1</accession>
<gene>
    <name evidence="8" type="ORF">F0344_10065</name>
</gene>
<evidence type="ECO:0000256" key="4">
    <source>
        <dbReference type="ARBA" id="ARBA00022801"/>
    </source>
</evidence>